<dbReference type="Proteomes" id="UP000253420">
    <property type="component" value="Unassembled WGS sequence"/>
</dbReference>
<dbReference type="OrthoDB" id="359414at2"/>
<keyword evidence="3" id="KW-1185">Reference proteome</keyword>
<proteinExistence type="predicted"/>
<dbReference type="Gene3D" id="3.40.630.30">
    <property type="match status" value="1"/>
</dbReference>
<evidence type="ECO:0000259" key="1">
    <source>
        <dbReference type="PROSITE" id="PS51186"/>
    </source>
</evidence>
<sequence>MNDVTGGGHWRLMRREDIPRVSAMASAIHTDFFEDDAVYIERLKLYPAGCFVLEGTGGLIGYGVSHPWRRYRIPALNTLLGLLPDGADTYYLHDIALLPEARSGGFAGRIVTLMAEQAMCDGFGSMSLVAVNGSAVFWQKQGFSIVEAPELGEKLLSYSGDARFMMRTLSLA</sequence>
<evidence type="ECO:0000313" key="2">
    <source>
        <dbReference type="EMBL" id="RCS23724.1"/>
    </source>
</evidence>
<evidence type="ECO:0000313" key="3">
    <source>
        <dbReference type="Proteomes" id="UP000253420"/>
    </source>
</evidence>
<gene>
    <name evidence="2" type="ORF">DUT91_10575</name>
</gene>
<comment type="caution">
    <text evidence="2">The sequence shown here is derived from an EMBL/GenBank/DDBJ whole genome shotgun (WGS) entry which is preliminary data.</text>
</comment>
<protein>
    <submittedName>
        <fullName evidence="2">GNAT family N-acetyltransferase</fullName>
    </submittedName>
</protein>
<feature type="domain" description="N-acetyltransferase" evidence="1">
    <location>
        <begin position="8"/>
        <end position="170"/>
    </location>
</feature>
<organism evidence="2 3">
    <name type="scientific">Phyllobacterium salinisoli</name>
    <dbReference type="NCBI Taxonomy" id="1899321"/>
    <lineage>
        <taxon>Bacteria</taxon>
        <taxon>Pseudomonadati</taxon>
        <taxon>Pseudomonadota</taxon>
        <taxon>Alphaproteobacteria</taxon>
        <taxon>Hyphomicrobiales</taxon>
        <taxon>Phyllobacteriaceae</taxon>
        <taxon>Phyllobacterium</taxon>
    </lineage>
</organism>
<dbReference type="PROSITE" id="PS51186">
    <property type="entry name" value="GNAT"/>
    <property type="match status" value="1"/>
</dbReference>
<dbReference type="InterPro" id="IPR016181">
    <property type="entry name" value="Acyl_CoA_acyltransferase"/>
</dbReference>
<dbReference type="EMBL" id="QOZG01000004">
    <property type="protein sequence ID" value="RCS23724.1"/>
    <property type="molecule type" value="Genomic_DNA"/>
</dbReference>
<dbReference type="InterPro" id="IPR000182">
    <property type="entry name" value="GNAT_dom"/>
</dbReference>
<accession>A0A368K3F8</accession>
<dbReference type="SUPFAM" id="SSF55729">
    <property type="entry name" value="Acyl-CoA N-acyltransferases (Nat)"/>
    <property type="match status" value="1"/>
</dbReference>
<dbReference type="AlphaFoldDB" id="A0A368K3F8"/>
<dbReference type="RefSeq" id="WP_114440365.1">
    <property type="nucleotide sequence ID" value="NZ_QOZG01000004.1"/>
</dbReference>
<reference evidence="2 3" key="1">
    <citation type="submission" date="2018-07" db="EMBL/GenBank/DDBJ databases">
        <title>The draft genome of Phyllobacterium salinisoli.</title>
        <authorList>
            <person name="Liu L."/>
            <person name="Li L."/>
            <person name="Zhang X."/>
            <person name="Liang L."/>
        </authorList>
    </citation>
    <scope>NUCLEOTIDE SEQUENCE [LARGE SCALE GENOMIC DNA]</scope>
    <source>
        <strain evidence="2 3">LLAN61</strain>
    </source>
</reference>
<dbReference type="CDD" id="cd04301">
    <property type="entry name" value="NAT_SF"/>
    <property type="match status" value="1"/>
</dbReference>
<keyword evidence="2" id="KW-0808">Transferase</keyword>
<name>A0A368K3F8_9HYPH</name>
<dbReference type="GO" id="GO:0016747">
    <property type="term" value="F:acyltransferase activity, transferring groups other than amino-acyl groups"/>
    <property type="evidence" value="ECO:0007669"/>
    <property type="project" value="InterPro"/>
</dbReference>
<dbReference type="Pfam" id="PF00583">
    <property type="entry name" value="Acetyltransf_1"/>
    <property type="match status" value="1"/>
</dbReference>